<comment type="caution">
    <text evidence="2">The sequence shown here is derived from an EMBL/GenBank/DDBJ whole genome shotgun (WGS) entry which is preliminary data.</text>
</comment>
<evidence type="ECO:0000259" key="1">
    <source>
        <dbReference type="Pfam" id="PF12680"/>
    </source>
</evidence>
<reference evidence="2 3" key="1">
    <citation type="submission" date="2024-06" db="EMBL/GenBank/DDBJ databases">
        <title>The Natural Products Discovery Center: Release of the First 8490 Sequenced Strains for Exploring Actinobacteria Biosynthetic Diversity.</title>
        <authorList>
            <person name="Kalkreuter E."/>
            <person name="Kautsar S.A."/>
            <person name="Yang D."/>
            <person name="Bader C.D."/>
            <person name="Teijaro C.N."/>
            <person name="Fluegel L."/>
            <person name="Davis C.M."/>
            <person name="Simpson J.R."/>
            <person name="Lauterbach L."/>
            <person name="Steele A.D."/>
            <person name="Gui C."/>
            <person name="Meng S."/>
            <person name="Li G."/>
            <person name="Viehrig K."/>
            <person name="Ye F."/>
            <person name="Su P."/>
            <person name="Kiefer A.F."/>
            <person name="Nichols A."/>
            <person name="Cepeda A.J."/>
            <person name="Yan W."/>
            <person name="Fan B."/>
            <person name="Jiang Y."/>
            <person name="Adhikari A."/>
            <person name="Zheng C.-J."/>
            <person name="Schuster L."/>
            <person name="Cowan T.M."/>
            <person name="Smanski M.J."/>
            <person name="Chevrette M.G."/>
            <person name="De Carvalho L.P.S."/>
            <person name="Shen B."/>
        </authorList>
    </citation>
    <scope>NUCLEOTIDE SEQUENCE [LARGE SCALE GENOMIC DNA]</scope>
    <source>
        <strain evidence="2 3">NPDC020594</strain>
    </source>
</reference>
<dbReference type="SUPFAM" id="SSF54427">
    <property type="entry name" value="NTF2-like"/>
    <property type="match status" value="1"/>
</dbReference>
<accession>A0ABV3AI94</accession>
<proteinExistence type="predicted"/>
<dbReference type="InterPro" id="IPR032710">
    <property type="entry name" value="NTF2-like_dom_sf"/>
</dbReference>
<keyword evidence="3" id="KW-1185">Reference proteome</keyword>
<protein>
    <submittedName>
        <fullName evidence="2">Nuclear transport factor 2 family protein</fullName>
    </submittedName>
</protein>
<organism evidence="2 3">
    <name type="scientific">Streptomyces flaveolus</name>
    <dbReference type="NCBI Taxonomy" id="67297"/>
    <lineage>
        <taxon>Bacteria</taxon>
        <taxon>Bacillati</taxon>
        <taxon>Actinomycetota</taxon>
        <taxon>Actinomycetes</taxon>
        <taxon>Kitasatosporales</taxon>
        <taxon>Streptomycetaceae</taxon>
        <taxon>Streptomyces</taxon>
    </lineage>
</organism>
<evidence type="ECO:0000313" key="2">
    <source>
        <dbReference type="EMBL" id="MEU5711661.1"/>
    </source>
</evidence>
<gene>
    <name evidence="2" type="ORF">AB0H04_33220</name>
</gene>
<dbReference type="Proteomes" id="UP001551011">
    <property type="component" value="Unassembled WGS sequence"/>
</dbReference>
<dbReference type="InterPro" id="IPR037401">
    <property type="entry name" value="SnoaL-like"/>
</dbReference>
<feature type="domain" description="SnoaL-like" evidence="1">
    <location>
        <begin position="14"/>
        <end position="124"/>
    </location>
</feature>
<name>A0ABV3AI94_9ACTN</name>
<dbReference type="Pfam" id="PF12680">
    <property type="entry name" value="SnoaL_2"/>
    <property type="match status" value="1"/>
</dbReference>
<sequence length="154" mass="16857">MSDLTAERVGAAWASLGTGDRARIAEYWDENLRFEVPGLHAYSGWYEGLDAFLGFFADMGRLAGGTMRGQNVTVLVNAEAGFSVDVNRVSAVRAGAAEDSTSPYDRFDIDALHLLRWENGRIVEGRWSVLGAGAETTALWWSPRDADGSRREVV</sequence>
<evidence type="ECO:0000313" key="3">
    <source>
        <dbReference type="Proteomes" id="UP001551011"/>
    </source>
</evidence>
<dbReference type="Gene3D" id="3.10.450.50">
    <property type="match status" value="1"/>
</dbReference>
<dbReference type="EMBL" id="JBFAEG010000028">
    <property type="protein sequence ID" value="MEU5711661.1"/>
    <property type="molecule type" value="Genomic_DNA"/>
</dbReference>
<dbReference type="RefSeq" id="WP_030649954.1">
    <property type="nucleotide sequence ID" value="NZ_JBEXDP010000015.1"/>
</dbReference>